<evidence type="ECO:0000256" key="3">
    <source>
        <dbReference type="ARBA" id="ARBA00022500"/>
    </source>
</evidence>
<feature type="transmembrane region" description="Helical" evidence="11">
    <location>
        <begin position="280"/>
        <end position="299"/>
    </location>
</feature>
<dbReference type="PANTHER" id="PTHR32089">
    <property type="entry name" value="METHYL-ACCEPTING CHEMOTAXIS PROTEIN MCPB"/>
    <property type="match status" value="1"/>
</dbReference>
<dbReference type="InterPro" id="IPR029151">
    <property type="entry name" value="Sensor-like_sf"/>
</dbReference>
<evidence type="ECO:0000256" key="6">
    <source>
        <dbReference type="ARBA" id="ARBA00023136"/>
    </source>
</evidence>
<keyword evidence="10" id="KW-0175">Coiled coil</keyword>
<dbReference type="SUPFAM" id="SSF103190">
    <property type="entry name" value="Sensory domain-like"/>
    <property type="match status" value="1"/>
</dbReference>
<dbReference type="RefSeq" id="WP_133530489.1">
    <property type="nucleotide sequence ID" value="NZ_SNXX01000013.1"/>
</dbReference>
<evidence type="ECO:0000256" key="11">
    <source>
        <dbReference type="SAM" id="Phobius"/>
    </source>
</evidence>
<evidence type="ECO:0000256" key="8">
    <source>
        <dbReference type="ARBA" id="ARBA00029447"/>
    </source>
</evidence>
<evidence type="ECO:0000259" key="13">
    <source>
        <dbReference type="PROSITE" id="PS50885"/>
    </source>
</evidence>
<dbReference type="InterPro" id="IPR004089">
    <property type="entry name" value="MCPsignal_dom"/>
</dbReference>
<evidence type="ECO:0000256" key="2">
    <source>
        <dbReference type="ARBA" id="ARBA00022475"/>
    </source>
</evidence>
<feature type="transmembrane region" description="Helical" evidence="11">
    <location>
        <begin position="12"/>
        <end position="31"/>
    </location>
</feature>
<feature type="domain" description="Methyl-accepting transducer" evidence="12">
    <location>
        <begin position="375"/>
        <end position="611"/>
    </location>
</feature>
<comment type="caution">
    <text evidence="14">The sequence shown here is derived from an EMBL/GenBank/DDBJ whole genome shotgun (WGS) entry which is preliminary data.</text>
</comment>
<feature type="domain" description="HAMP" evidence="13">
    <location>
        <begin position="301"/>
        <end position="356"/>
    </location>
</feature>
<dbReference type="SMART" id="SM00304">
    <property type="entry name" value="HAMP"/>
    <property type="match status" value="1"/>
</dbReference>
<dbReference type="CDD" id="cd18773">
    <property type="entry name" value="PDC1_HK_sensor"/>
    <property type="match status" value="1"/>
</dbReference>
<comment type="subcellular location">
    <subcellularLocation>
        <location evidence="1">Cell membrane</location>
        <topology evidence="1">Multi-pass membrane protein</topology>
    </subcellularLocation>
</comment>
<keyword evidence="6 11" id="KW-0472">Membrane</keyword>
<comment type="similarity">
    <text evidence="8">Belongs to the methyl-accepting chemotaxis (MCP) protein family.</text>
</comment>
<evidence type="ECO:0000256" key="9">
    <source>
        <dbReference type="PROSITE-ProRule" id="PRU00284"/>
    </source>
</evidence>
<evidence type="ECO:0000256" key="10">
    <source>
        <dbReference type="SAM" id="Coils"/>
    </source>
</evidence>
<name>A0A4R6S2Z9_9FIRM</name>
<protein>
    <submittedName>
        <fullName evidence="14">Methyl-accepting chemotaxis sensory transducer with Cache sensor</fullName>
    </submittedName>
</protein>
<dbReference type="SMART" id="SM00283">
    <property type="entry name" value="MA"/>
    <property type="match status" value="1"/>
</dbReference>
<keyword evidence="3" id="KW-0145">Chemotaxis</keyword>
<keyword evidence="2" id="KW-1003">Cell membrane</keyword>
<dbReference type="GO" id="GO:0005886">
    <property type="term" value="C:plasma membrane"/>
    <property type="evidence" value="ECO:0007669"/>
    <property type="project" value="UniProtKB-SubCell"/>
</dbReference>
<evidence type="ECO:0000256" key="5">
    <source>
        <dbReference type="ARBA" id="ARBA00022989"/>
    </source>
</evidence>
<feature type="coiled-coil region" evidence="10">
    <location>
        <begin position="397"/>
        <end position="431"/>
    </location>
</feature>
<evidence type="ECO:0000256" key="1">
    <source>
        <dbReference type="ARBA" id="ARBA00004651"/>
    </source>
</evidence>
<dbReference type="EMBL" id="SNXX01000013">
    <property type="protein sequence ID" value="TDP93046.1"/>
    <property type="molecule type" value="Genomic_DNA"/>
</dbReference>
<feature type="coiled-coil region" evidence="10">
    <location>
        <begin position="519"/>
        <end position="568"/>
    </location>
</feature>
<dbReference type="Gene3D" id="3.30.450.20">
    <property type="entry name" value="PAS domain"/>
    <property type="match status" value="2"/>
</dbReference>
<evidence type="ECO:0000256" key="7">
    <source>
        <dbReference type="ARBA" id="ARBA00023224"/>
    </source>
</evidence>
<dbReference type="SUPFAM" id="SSF58104">
    <property type="entry name" value="Methyl-accepting chemotaxis protein (MCP) signaling domain"/>
    <property type="match status" value="1"/>
</dbReference>
<dbReference type="PROSITE" id="PS50885">
    <property type="entry name" value="HAMP"/>
    <property type="match status" value="1"/>
</dbReference>
<evidence type="ECO:0000259" key="12">
    <source>
        <dbReference type="PROSITE" id="PS50111"/>
    </source>
</evidence>
<evidence type="ECO:0000313" key="14">
    <source>
        <dbReference type="EMBL" id="TDP93046.1"/>
    </source>
</evidence>
<dbReference type="GO" id="GO:0007165">
    <property type="term" value="P:signal transduction"/>
    <property type="evidence" value="ECO:0007669"/>
    <property type="project" value="UniProtKB-KW"/>
</dbReference>
<dbReference type="PROSITE" id="PS50111">
    <property type="entry name" value="CHEMOTAXIS_TRANSDUC_2"/>
    <property type="match status" value="1"/>
</dbReference>
<accession>A0A4R6S2Z9</accession>
<evidence type="ECO:0000256" key="4">
    <source>
        <dbReference type="ARBA" id="ARBA00022692"/>
    </source>
</evidence>
<evidence type="ECO:0000313" key="15">
    <source>
        <dbReference type="Proteomes" id="UP000295176"/>
    </source>
</evidence>
<dbReference type="Gene3D" id="1.10.8.500">
    <property type="entry name" value="HAMP domain in histidine kinase"/>
    <property type="match status" value="1"/>
</dbReference>
<gene>
    <name evidence="14" type="ORF">C7957_11319</name>
</gene>
<keyword evidence="7 9" id="KW-0807">Transducer</keyword>
<dbReference type="PANTHER" id="PTHR32089:SF112">
    <property type="entry name" value="LYSOZYME-LIKE PROTEIN-RELATED"/>
    <property type="match status" value="1"/>
</dbReference>
<dbReference type="CDD" id="cd06225">
    <property type="entry name" value="HAMP"/>
    <property type="match status" value="1"/>
</dbReference>
<dbReference type="GO" id="GO:0006935">
    <property type="term" value="P:chemotaxis"/>
    <property type="evidence" value="ECO:0007669"/>
    <property type="project" value="UniProtKB-KW"/>
</dbReference>
<dbReference type="Pfam" id="PF00015">
    <property type="entry name" value="MCPsignal"/>
    <property type="match status" value="1"/>
</dbReference>
<dbReference type="CDD" id="cd12912">
    <property type="entry name" value="PDC2_MCP_like"/>
    <property type="match status" value="1"/>
</dbReference>
<reference evidence="14 15" key="1">
    <citation type="submission" date="2019-03" db="EMBL/GenBank/DDBJ databases">
        <title>Subsurface microbial communities from deep shales in Ohio and West Virginia, USA.</title>
        <authorList>
            <person name="Wrighton K."/>
        </authorList>
    </citation>
    <scope>NUCLEOTIDE SEQUENCE [LARGE SCALE GENOMIC DNA]</scope>
    <source>
        <strain evidence="14 15">MSL 7</strain>
    </source>
</reference>
<dbReference type="CDD" id="cd11386">
    <property type="entry name" value="MCP_signal"/>
    <property type="match status" value="1"/>
</dbReference>
<dbReference type="Gene3D" id="1.10.287.950">
    <property type="entry name" value="Methyl-accepting chemotaxis protein"/>
    <property type="match status" value="1"/>
</dbReference>
<keyword evidence="5 11" id="KW-1133">Transmembrane helix</keyword>
<dbReference type="Pfam" id="PF02743">
    <property type="entry name" value="dCache_1"/>
    <property type="match status" value="1"/>
</dbReference>
<dbReference type="InterPro" id="IPR033479">
    <property type="entry name" value="dCache_1"/>
</dbReference>
<dbReference type="Proteomes" id="UP000295176">
    <property type="component" value="Unassembled WGS sequence"/>
</dbReference>
<keyword evidence="4 11" id="KW-0812">Transmembrane</keyword>
<sequence length="661" mass="73318">MFKQKSIQHKLLIAVSLVVLIIILLSSFLYYNSSKNILQNILIKEAETTVSKNSENIDQWINEKKVLLETLTNINSVQGLNWLSAQLILRRTQENTNFMDIMLVEKNGRYKATSGGFGDISEKEYFKEALNKKRTSISKIYQDYFTKKMVFAVAAPITDDYDKLQGVLAGVIELENIQNLTENLKLNGSGYGMILNQDLKLLAHPEKDLIANSDFYKNSETEFQTVLDKISSKDKFTTTFQKNSTSNIITSAKIDTTNWTLALTAAENKILADLNIFKKYSLYIGLGAFIFALIVIYIISREITAPIISLVDIIKRTSEGELGLKVKKKFLKRNDEIGTLSHSIESMITNLNQIVSSISGVSKHLSEASHELHDSSEEISHSAKEIGNSTHQMAAAMEEQSAQVDETRDNIIELSREIQNIEDKSINMENQSQNVVKNIKTGNSSINNSIKEIQNVREKSNKVETTVNQLGQSSDKIGDIIKLISSISSQTNLLALNAAIEAARAGEAGRGFSVVADEIRDLAEESSQATEEIAKLINDIQEGVENTVENMDDTRKAVENSVQAIENSKNSFSEIDKAAFELKILIDQISKATLKMGANSEKVQNSIKDIAEVSEYTASSAEEIAASSQEQSSATHEITEATGDLAAMSQELLQSINHFQI</sequence>
<dbReference type="AlphaFoldDB" id="A0A4R6S2Z9"/>
<organism evidence="14 15">
    <name type="scientific">Halanaerobium saccharolyticum</name>
    <dbReference type="NCBI Taxonomy" id="43595"/>
    <lineage>
        <taxon>Bacteria</taxon>
        <taxon>Bacillati</taxon>
        <taxon>Bacillota</taxon>
        <taxon>Clostridia</taxon>
        <taxon>Halanaerobiales</taxon>
        <taxon>Halanaerobiaceae</taxon>
        <taxon>Halanaerobium</taxon>
    </lineage>
</organism>
<proteinExistence type="inferred from homology"/>
<dbReference type="InterPro" id="IPR003660">
    <property type="entry name" value="HAMP_dom"/>
</dbReference>
<dbReference type="Pfam" id="PF00672">
    <property type="entry name" value="HAMP"/>
    <property type="match status" value="1"/>
</dbReference>